<evidence type="ECO:0000256" key="1">
    <source>
        <dbReference type="SAM" id="MobiDB-lite"/>
    </source>
</evidence>
<evidence type="ECO:0000313" key="2">
    <source>
        <dbReference type="EMBL" id="BCU03764.1"/>
    </source>
</evidence>
<dbReference type="Proteomes" id="UP001253637">
    <property type="component" value="Segment"/>
</dbReference>
<reference evidence="2" key="1">
    <citation type="submission" date="2021-04" db="EMBL/GenBank/DDBJ databases">
        <title>Draft Genome Sequence of Pandoravirus japonicus, Isolated from the Sabaishi River of Niigata, Japan.</title>
        <authorList>
            <person name="Hosokawa N."/>
            <person name="Takahashi H."/>
            <person name="Aoki K."/>
            <person name="Takemura M."/>
        </authorList>
    </citation>
    <scope>NUCLEOTIDE SEQUENCE</scope>
</reference>
<feature type="region of interest" description="Disordered" evidence="1">
    <location>
        <begin position="202"/>
        <end position="283"/>
    </location>
</feature>
<accession>A0A811BNV3</accession>
<sequence>MFAAPTDPYADLADIVEVSLPAVLVDAAQPRTLTDPSGAYEDVPYVDAQWPQDEARISSRYQFLTRLANALHPSAPINSAAVSSILALGDPVTGEPVFGRAAAETARDAVDRFDLRGARAALVRGALEYARGVEADARAALARLNERFNNANLARSVSPTLRARAVPVPRVEVSRAAVAAQAPAAPRRLPAGVQRAMAPLLGRRPPAQRPAPAPTVGAGPPRRPAWSSALGRLLPGPAAPSAPALGQPVRLRAQQQPPPPQQRTEEEEEEEEEEPLIKRRRRIPTPGSPLALASAAAAALEDDLLLAALLAEEQGAPSIQEAPPSTRGWDLAAALATAARQPPMSAAEYLVSTPPRTPKTPRATAQERLQQQQQQQPWTIDTSVQVVEPGVVRRPVDAEVLRQEAQRARALADAVRGGYAARIATGDAEAAASRALYLEDLAAYAEALGARRRPEPFDASYWYRVVAAGGSGPLGPPAALAEARGVVGPYATPAEAEADASLFGFDADEAVMDAVLAWSLAMDAPSLTRPATTIFRVQRPPRESDPSLPRRLAARTDPGVERWVTAVVTGRPSDALPQVGALTVLGWDRDVADRARRVGVRDVFCPGRDRPCAVVAAYEAVTADEARAVEETLAARQAPPNVPAAVGEIADAARALYPGAAVSVAPNRDGSAVVVTVRLPVPLADADLGRLLDLARAAYGVVAATGAPVDTEASRIVGIDASEAPIPSPASIVAATMS</sequence>
<evidence type="ECO:0000313" key="3">
    <source>
        <dbReference type="Proteomes" id="UP001253637"/>
    </source>
</evidence>
<dbReference type="EMBL" id="LC625835">
    <property type="protein sequence ID" value="BCU03764.1"/>
    <property type="molecule type" value="Genomic_DNA"/>
</dbReference>
<feature type="compositionally biased region" description="Acidic residues" evidence="1">
    <location>
        <begin position="265"/>
        <end position="274"/>
    </location>
</feature>
<organism evidence="2 3">
    <name type="scientific">Pandoravirus japonicus</name>
    <dbReference type="NCBI Taxonomy" id="2823154"/>
    <lineage>
        <taxon>Viruses</taxon>
        <taxon>Pandoravirus</taxon>
    </lineage>
</organism>
<feature type="compositionally biased region" description="Low complexity" evidence="1">
    <location>
        <begin position="229"/>
        <end position="248"/>
    </location>
</feature>
<proteinExistence type="predicted"/>
<protein>
    <submittedName>
        <fullName evidence="2">Uncharacterized protein</fullName>
    </submittedName>
</protein>
<name>A0A811BNV3_9VIRU</name>